<sequence>MTDEQAISSPCPLFQGVTFAAILWRLLSGPMILQPKISGPLFVSDILASPVEAWQPSILCKLGAEHREDFCGS</sequence>
<dbReference type="AlphaFoldDB" id="A0A2T2WXN8"/>
<proteinExistence type="predicted"/>
<organism evidence="1 2">
    <name type="scientific">Sulfobacillus benefaciens</name>
    <dbReference type="NCBI Taxonomy" id="453960"/>
    <lineage>
        <taxon>Bacteria</taxon>
        <taxon>Bacillati</taxon>
        <taxon>Bacillota</taxon>
        <taxon>Clostridia</taxon>
        <taxon>Eubacteriales</taxon>
        <taxon>Clostridiales Family XVII. Incertae Sedis</taxon>
        <taxon>Sulfobacillus</taxon>
    </lineage>
</organism>
<comment type="caution">
    <text evidence="1">The sequence shown here is derived from an EMBL/GenBank/DDBJ whole genome shotgun (WGS) entry which is preliminary data.</text>
</comment>
<reference evidence="1 2" key="1">
    <citation type="journal article" date="2014" name="BMC Genomics">
        <title>Comparison of environmental and isolate Sulfobacillus genomes reveals diverse carbon, sulfur, nitrogen, and hydrogen metabolisms.</title>
        <authorList>
            <person name="Justice N.B."/>
            <person name="Norman A."/>
            <person name="Brown C.T."/>
            <person name="Singh A."/>
            <person name="Thomas B.C."/>
            <person name="Banfield J.F."/>
        </authorList>
    </citation>
    <scope>NUCLEOTIDE SEQUENCE [LARGE SCALE GENOMIC DNA]</scope>
    <source>
        <strain evidence="1">AMDSBA1</strain>
    </source>
</reference>
<evidence type="ECO:0000313" key="1">
    <source>
        <dbReference type="EMBL" id="PSR26992.1"/>
    </source>
</evidence>
<name>A0A2T2WXN8_9FIRM</name>
<dbReference type="EMBL" id="PXYT01000030">
    <property type="protein sequence ID" value="PSR26992.1"/>
    <property type="molecule type" value="Genomic_DNA"/>
</dbReference>
<gene>
    <name evidence="1" type="ORF">C7B43_12550</name>
</gene>
<dbReference type="Proteomes" id="UP000242699">
    <property type="component" value="Unassembled WGS sequence"/>
</dbReference>
<accession>A0A2T2WXN8</accession>
<evidence type="ECO:0000313" key="2">
    <source>
        <dbReference type="Proteomes" id="UP000242699"/>
    </source>
</evidence>
<protein>
    <submittedName>
        <fullName evidence="1">Uncharacterized protein</fullName>
    </submittedName>
</protein>